<evidence type="ECO:0000256" key="1">
    <source>
        <dbReference type="ARBA" id="ARBA00008226"/>
    </source>
</evidence>
<reference evidence="12" key="2">
    <citation type="submission" date="2020-09" db="EMBL/GenBank/DDBJ databases">
        <authorList>
            <person name="Sun Q."/>
            <person name="Ohkuma M."/>
        </authorList>
    </citation>
    <scope>NUCLEOTIDE SEQUENCE</scope>
    <source>
        <strain evidence="12">JCM 18487</strain>
    </source>
</reference>
<dbReference type="InterPro" id="IPR036621">
    <property type="entry name" value="Anticodon-bd_dom_sf"/>
</dbReference>
<evidence type="ECO:0000256" key="5">
    <source>
        <dbReference type="ARBA" id="ARBA00022840"/>
    </source>
</evidence>
<evidence type="ECO:0000256" key="9">
    <source>
        <dbReference type="HAMAP-Rule" id="MF_00127"/>
    </source>
</evidence>
<evidence type="ECO:0000256" key="3">
    <source>
        <dbReference type="ARBA" id="ARBA00022598"/>
    </source>
</evidence>
<dbReference type="InterPro" id="IPR041715">
    <property type="entry name" value="HisRS-like_core"/>
</dbReference>
<evidence type="ECO:0000256" key="2">
    <source>
        <dbReference type="ARBA" id="ARBA00022490"/>
    </source>
</evidence>
<evidence type="ECO:0000256" key="10">
    <source>
        <dbReference type="PIRSR" id="PIRSR001549-1"/>
    </source>
</evidence>
<dbReference type="RefSeq" id="WP_188882098.1">
    <property type="nucleotide sequence ID" value="NZ_BMOY01000020.1"/>
</dbReference>
<dbReference type="GO" id="GO:0006427">
    <property type="term" value="P:histidyl-tRNA aminoacylation"/>
    <property type="evidence" value="ECO:0007669"/>
    <property type="project" value="UniProtKB-UniRule"/>
</dbReference>
<dbReference type="HAMAP" id="MF_00127">
    <property type="entry name" value="His_tRNA_synth"/>
    <property type="match status" value="1"/>
</dbReference>
<feature type="binding site" evidence="10">
    <location>
        <position position="126"/>
    </location>
    <ligand>
        <name>L-histidine</name>
        <dbReference type="ChEBI" id="CHEBI:57595"/>
    </ligand>
</feature>
<keyword evidence="3 9" id="KW-0436">Ligase</keyword>
<dbReference type="EMBL" id="BMOY01000020">
    <property type="protein sequence ID" value="GGJ06409.1"/>
    <property type="molecule type" value="Genomic_DNA"/>
</dbReference>
<feature type="binding site" evidence="10">
    <location>
        <position position="258"/>
    </location>
    <ligand>
        <name>L-histidine</name>
        <dbReference type="ChEBI" id="CHEBI:57595"/>
    </ligand>
</feature>
<evidence type="ECO:0000313" key="12">
    <source>
        <dbReference type="EMBL" id="GGJ06409.1"/>
    </source>
</evidence>
<dbReference type="InterPro" id="IPR004154">
    <property type="entry name" value="Anticodon-bd"/>
</dbReference>
<evidence type="ECO:0000313" key="13">
    <source>
        <dbReference type="Proteomes" id="UP000637695"/>
    </source>
</evidence>
<dbReference type="GO" id="GO:0016740">
    <property type="term" value="F:transferase activity"/>
    <property type="evidence" value="ECO:0007669"/>
    <property type="project" value="UniProtKB-ARBA"/>
</dbReference>
<dbReference type="PROSITE" id="PS50862">
    <property type="entry name" value="AA_TRNA_LIGASE_II"/>
    <property type="match status" value="1"/>
</dbReference>
<comment type="similarity">
    <text evidence="1 9">Belongs to the class-II aminoacyl-tRNA synthetase family.</text>
</comment>
<comment type="catalytic activity">
    <reaction evidence="8 9">
        <text>tRNA(His) + L-histidine + ATP = L-histidyl-tRNA(His) + AMP + diphosphate + H(+)</text>
        <dbReference type="Rhea" id="RHEA:17313"/>
        <dbReference type="Rhea" id="RHEA-COMP:9665"/>
        <dbReference type="Rhea" id="RHEA-COMP:9689"/>
        <dbReference type="ChEBI" id="CHEBI:15378"/>
        <dbReference type="ChEBI" id="CHEBI:30616"/>
        <dbReference type="ChEBI" id="CHEBI:33019"/>
        <dbReference type="ChEBI" id="CHEBI:57595"/>
        <dbReference type="ChEBI" id="CHEBI:78442"/>
        <dbReference type="ChEBI" id="CHEBI:78527"/>
        <dbReference type="ChEBI" id="CHEBI:456215"/>
        <dbReference type="EC" id="6.1.1.21"/>
    </reaction>
</comment>
<comment type="subunit">
    <text evidence="9">Homodimer.</text>
</comment>
<dbReference type="GO" id="GO:0005524">
    <property type="term" value="F:ATP binding"/>
    <property type="evidence" value="ECO:0007669"/>
    <property type="project" value="UniProtKB-UniRule"/>
</dbReference>
<keyword evidence="7 9" id="KW-0030">Aminoacyl-tRNA synthetase</keyword>
<dbReference type="InterPro" id="IPR045864">
    <property type="entry name" value="aa-tRNA-synth_II/BPL/LPL"/>
</dbReference>
<gene>
    <name evidence="9 12" type="primary">hisS</name>
    <name evidence="12" type="ORF">GCM10010885_14490</name>
</gene>
<dbReference type="AlphaFoldDB" id="A0A917KAZ0"/>
<dbReference type="PANTHER" id="PTHR43707:SF1">
    <property type="entry name" value="HISTIDINE--TRNA LIGASE, MITOCHONDRIAL-RELATED"/>
    <property type="match status" value="1"/>
</dbReference>
<feature type="binding site" evidence="10">
    <location>
        <position position="130"/>
    </location>
    <ligand>
        <name>L-histidine</name>
        <dbReference type="ChEBI" id="CHEBI:57595"/>
    </ligand>
</feature>
<feature type="binding site" evidence="10">
    <location>
        <begin position="81"/>
        <end position="83"/>
    </location>
    <ligand>
        <name>L-histidine</name>
        <dbReference type="ChEBI" id="CHEBI:57595"/>
    </ligand>
</feature>
<keyword evidence="2 9" id="KW-0963">Cytoplasm</keyword>
<dbReference type="Pfam" id="PF13393">
    <property type="entry name" value="tRNA-synt_His"/>
    <property type="match status" value="1"/>
</dbReference>
<comment type="caution">
    <text evidence="12">The sequence shown here is derived from an EMBL/GenBank/DDBJ whole genome shotgun (WGS) entry which is preliminary data.</text>
</comment>
<dbReference type="GO" id="GO:0005737">
    <property type="term" value="C:cytoplasm"/>
    <property type="evidence" value="ECO:0007669"/>
    <property type="project" value="UniProtKB-SubCell"/>
</dbReference>
<feature type="domain" description="Aminoacyl-transfer RNA synthetases class-II family profile" evidence="11">
    <location>
        <begin position="7"/>
        <end position="320"/>
    </location>
</feature>
<sequence length="422" mass="46309">MLTQRPRGTADIYGSAIAAWRALEEVVHATFRAYHYEEIRTPVFEHTELFERGVGETTDIVEKEMYTFLDRGERSLTLRPEGTAGVVRAYVENKLYAAPGAAKLYYIGPMFRYEKPQKGRERQFHQFGCEVLGSDDPAVDAEVIALNVDVLNRFGLAGLTVELNSVGCPVCRPEHRARMVAVLKPAAHRLCPDCQRRLDRNPLRIFDCKRGCREVLAELHAPSILDALCPDCRQHLAAVEALLTALAVPYVRNPHLVRGLDYYTRTAWEVTAPELGTVGGGGRYNGLVAEVGGPDTPGIGFAVGMERALLLRELQHGPWPAEPRLDLFVAVADPSATAAAMQMLQAVRQAGFTADRDYQGRGLKAQLKQADRLGARLVAILGGDELARGAATVKDMASGEQRDVPMDGVVDLLRRLADGAQI</sequence>
<keyword evidence="4 9" id="KW-0547">Nucleotide-binding</keyword>
<dbReference type="InterPro" id="IPR006195">
    <property type="entry name" value="aa-tRNA-synth_II"/>
</dbReference>
<evidence type="ECO:0000256" key="4">
    <source>
        <dbReference type="ARBA" id="ARBA00022741"/>
    </source>
</evidence>
<dbReference type="EC" id="6.1.1.21" evidence="9"/>
<evidence type="ECO:0000256" key="8">
    <source>
        <dbReference type="ARBA" id="ARBA00047639"/>
    </source>
</evidence>
<reference evidence="12" key="1">
    <citation type="journal article" date="2014" name="Int. J. Syst. Evol. Microbiol.">
        <title>Complete genome sequence of Corynebacterium casei LMG S-19264T (=DSM 44701T), isolated from a smear-ripened cheese.</title>
        <authorList>
            <consortium name="US DOE Joint Genome Institute (JGI-PGF)"/>
            <person name="Walter F."/>
            <person name="Albersmeier A."/>
            <person name="Kalinowski J."/>
            <person name="Ruckert C."/>
        </authorList>
    </citation>
    <scope>NUCLEOTIDE SEQUENCE</scope>
    <source>
        <strain evidence="12">JCM 18487</strain>
    </source>
</reference>
<dbReference type="GO" id="GO:0004821">
    <property type="term" value="F:histidine-tRNA ligase activity"/>
    <property type="evidence" value="ECO:0007669"/>
    <property type="project" value="UniProtKB-UniRule"/>
</dbReference>
<evidence type="ECO:0000259" key="11">
    <source>
        <dbReference type="PROSITE" id="PS50862"/>
    </source>
</evidence>
<feature type="binding site" evidence="10">
    <location>
        <position position="112"/>
    </location>
    <ligand>
        <name>L-histidine</name>
        <dbReference type="ChEBI" id="CHEBI:57595"/>
    </ligand>
</feature>
<organism evidence="12 13">
    <name type="scientific">Alicyclobacillus cellulosilyticus</name>
    <dbReference type="NCBI Taxonomy" id="1003997"/>
    <lineage>
        <taxon>Bacteria</taxon>
        <taxon>Bacillati</taxon>
        <taxon>Bacillota</taxon>
        <taxon>Bacilli</taxon>
        <taxon>Bacillales</taxon>
        <taxon>Alicyclobacillaceae</taxon>
        <taxon>Alicyclobacillus</taxon>
    </lineage>
</organism>
<dbReference type="InterPro" id="IPR033656">
    <property type="entry name" value="HisRS_anticodon"/>
</dbReference>
<dbReference type="Gene3D" id="3.30.930.10">
    <property type="entry name" value="Bira Bifunctional Protein, Domain 2"/>
    <property type="match status" value="1"/>
</dbReference>
<dbReference type="CDD" id="cd00773">
    <property type="entry name" value="HisRS-like_core"/>
    <property type="match status" value="1"/>
</dbReference>
<dbReference type="Gene3D" id="3.40.50.800">
    <property type="entry name" value="Anticodon-binding domain"/>
    <property type="match status" value="1"/>
</dbReference>
<keyword evidence="6 9" id="KW-0648">Protein biosynthesis</keyword>
<dbReference type="SUPFAM" id="SSF52954">
    <property type="entry name" value="Class II aaRS ABD-related"/>
    <property type="match status" value="1"/>
</dbReference>
<accession>A0A917KAZ0</accession>
<dbReference type="InterPro" id="IPR004516">
    <property type="entry name" value="HisRS/HisZ"/>
</dbReference>
<dbReference type="CDD" id="cd00859">
    <property type="entry name" value="HisRS_anticodon"/>
    <property type="match status" value="1"/>
</dbReference>
<dbReference type="PANTHER" id="PTHR43707">
    <property type="entry name" value="HISTIDYL-TRNA SYNTHETASE"/>
    <property type="match status" value="1"/>
</dbReference>
<keyword evidence="5 9" id="KW-0067">ATP-binding</keyword>
<dbReference type="Pfam" id="PF03129">
    <property type="entry name" value="HGTP_anticodon"/>
    <property type="match status" value="1"/>
</dbReference>
<dbReference type="Proteomes" id="UP000637695">
    <property type="component" value="Unassembled WGS sequence"/>
</dbReference>
<feature type="binding site" evidence="10">
    <location>
        <begin position="262"/>
        <end position="263"/>
    </location>
    <ligand>
        <name>L-histidine</name>
        <dbReference type="ChEBI" id="CHEBI:57595"/>
    </ligand>
</feature>
<name>A0A917KAZ0_9BACL</name>
<evidence type="ECO:0000256" key="7">
    <source>
        <dbReference type="ARBA" id="ARBA00023146"/>
    </source>
</evidence>
<evidence type="ECO:0000256" key="6">
    <source>
        <dbReference type="ARBA" id="ARBA00022917"/>
    </source>
</evidence>
<proteinExistence type="inferred from homology"/>
<comment type="subcellular location">
    <subcellularLocation>
        <location evidence="9">Cytoplasm</location>
    </subcellularLocation>
</comment>
<dbReference type="PIRSF" id="PIRSF001549">
    <property type="entry name" value="His-tRNA_synth"/>
    <property type="match status" value="1"/>
</dbReference>
<dbReference type="InterPro" id="IPR015807">
    <property type="entry name" value="His-tRNA-ligase"/>
</dbReference>
<protein>
    <recommendedName>
        <fullName evidence="9">Histidine--tRNA ligase</fullName>
        <ecNumber evidence="9">6.1.1.21</ecNumber>
    </recommendedName>
    <alternativeName>
        <fullName evidence="9">Histidyl-tRNA synthetase</fullName>
        <shortName evidence="9">HisRS</shortName>
    </alternativeName>
</protein>
<dbReference type="NCBIfam" id="TIGR00442">
    <property type="entry name" value="hisS"/>
    <property type="match status" value="1"/>
</dbReference>
<dbReference type="SUPFAM" id="SSF55681">
    <property type="entry name" value="Class II aaRS and biotin synthetases"/>
    <property type="match status" value="1"/>
</dbReference>
<dbReference type="GO" id="GO:0140096">
    <property type="term" value="F:catalytic activity, acting on a protein"/>
    <property type="evidence" value="ECO:0007669"/>
    <property type="project" value="UniProtKB-ARBA"/>
</dbReference>
<keyword evidence="13" id="KW-1185">Reference proteome</keyword>